<organism evidence="1 2">
    <name type="scientific">Janibacter limosus</name>
    <dbReference type="NCBI Taxonomy" id="53458"/>
    <lineage>
        <taxon>Bacteria</taxon>
        <taxon>Bacillati</taxon>
        <taxon>Actinomycetota</taxon>
        <taxon>Actinomycetes</taxon>
        <taxon>Micrococcales</taxon>
        <taxon>Intrasporangiaceae</taxon>
        <taxon>Janibacter</taxon>
    </lineage>
</organism>
<keyword evidence="2" id="KW-1185">Reference proteome</keyword>
<dbReference type="AlphaFoldDB" id="A0A4V0ZB12"/>
<dbReference type="EMBL" id="CP036164">
    <property type="protein sequence ID" value="QBF46388.1"/>
    <property type="molecule type" value="Genomic_DNA"/>
</dbReference>
<gene>
    <name evidence="1" type="ORF">EXU32_09075</name>
</gene>
<evidence type="ECO:0000313" key="2">
    <source>
        <dbReference type="Proteomes" id="UP000290408"/>
    </source>
</evidence>
<name>A0A4V0ZB12_9MICO</name>
<accession>A0A4V0ZB12</accession>
<dbReference type="RefSeq" id="WP_130629609.1">
    <property type="nucleotide sequence ID" value="NZ_CP036164.1"/>
</dbReference>
<reference evidence="1 2" key="1">
    <citation type="submission" date="2019-02" db="EMBL/GenBank/DDBJ databases">
        <title>Genomic data mining of an Antarctic deep-sea actinobacterium, Janibacterlimosus P3-3-X1.</title>
        <authorList>
            <person name="Liao L."/>
            <person name="Chen B."/>
        </authorList>
    </citation>
    <scope>NUCLEOTIDE SEQUENCE [LARGE SCALE GENOMIC DNA]</scope>
    <source>
        <strain evidence="1 2">P3-3-X1</strain>
    </source>
</reference>
<sequence length="68" mass="7856">MTYTPQASIRAGLNDPQRETLTRFEEITEPTEWQRGVLSSIRLCATSTEDKMRAEAVQQKWAAKRERS</sequence>
<protein>
    <submittedName>
        <fullName evidence="1">Uncharacterized protein</fullName>
    </submittedName>
</protein>
<evidence type="ECO:0000313" key="1">
    <source>
        <dbReference type="EMBL" id="QBF46388.1"/>
    </source>
</evidence>
<dbReference type="KEGG" id="jli:EXU32_09075"/>
<proteinExistence type="predicted"/>
<dbReference type="Proteomes" id="UP000290408">
    <property type="component" value="Chromosome"/>
</dbReference>